<keyword evidence="5" id="KW-1185">Reference proteome</keyword>
<keyword evidence="2" id="KW-0560">Oxidoreductase</keyword>
<evidence type="ECO:0000256" key="1">
    <source>
        <dbReference type="ARBA" id="ARBA00012502"/>
    </source>
</evidence>
<dbReference type="InterPro" id="IPR002569">
    <property type="entry name" value="Met_Sox_Rdtase_MsrA_dom"/>
</dbReference>
<dbReference type="Pfam" id="PF01625">
    <property type="entry name" value="PMSR"/>
    <property type="match status" value="1"/>
</dbReference>
<dbReference type="PANTHER" id="PTHR43774">
    <property type="entry name" value="PEPTIDE METHIONINE SULFOXIDE REDUCTASE"/>
    <property type="match status" value="1"/>
</dbReference>
<proteinExistence type="predicted"/>
<dbReference type="AlphaFoldDB" id="A0A1G7KXC0"/>
<dbReference type="EMBL" id="FNBO01000004">
    <property type="protein sequence ID" value="SDF41833.1"/>
    <property type="molecule type" value="Genomic_DNA"/>
</dbReference>
<dbReference type="SUPFAM" id="SSF55068">
    <property type="entry name" value="Peptide methionine sulfoxide reductase"/>
    <property type="match status" value="1"/>
</dbReference>
<dbReference type="EC" id="1.8.4.11" evidence="1"/>
<dbReference type="Gene3D" id="3.30.1060.10">
    <property type="entry name" value="Peptide methionine sulphoxide reductase MsrA"/>
    <property type="match status" value="1"/>
</dbReference>
<reference evidence="4 5" key="1">
    <citation type="submission" date="2016-10" db="EMBL/GenBank/DDBJ databases">
        <authorList>
            <person name="Varghese N."/>
            <person name="Submissions S."/>
        </authorList>
    </citation>
    <scope>NUCLEOTIDE SEQUENCE [LARGE SCALE GENOMIC DNA]</scope>
    <source>
        <strain evidence="4 5">CGMCC 1.3527</strain>
    </source>
</reference>
<evidence type="ECO:0000256" key="2">
    <source>
        <dbReference type="ARBA" id="ARBA00023002"/>
    </source>
</evidence>
<accession>A0A1G7KXC0</accession>
<dbReference type="GO" id="GO:0008113">
    <property type="term" value="F:peptide-methionine (S)-S-oxide reductase activity"/>
    <property type="evidence" value="ECO:0007669"/>
    <property type="project" value="UniProtKB-EC"/>
</dbReference>
<evidence type="ECO:0000259" key="3">
    <source>
        <dbReference type="Pfam" id="PF01625"/>
    </source>
</evidence>
<gene>
    <name evidence="4" type="ORF">SAMN04488067_104129</name>
</gene>
<organism evidence="4 5">
    <name type="scientific">Halorubrum xinjiangense</name>
    <dbReference type="NCBI Taxonomy" id="261291"/>
    <lineage>
        <taxon>Archaea</taxon>
        <taxon>Methanobacteriati</taxon>
        <taxon>Methanobacteriota</taxon>
        <taxon>Stenosarchaea group</taxon>
        <taxon>Halobacteria</taxon>
        <taxon>Halobacteriales</taxon>
        <taxon>Haloferacaceae</taxon>
        <taxon>Halorubrum</taxon>
    </lineage>
</organism>
<feature type="domain" description="Peptide methionine sulphoxide reductase MsrA" evidence="3">
    <location>
        <begin position="41"/>
        <end position="176"/>
    </location>
</feature>
<sequence>MWRRLSRSVRRLVRRLRPMTLTPRAIREYDERAPEPEETETATFGLGCFWGPDASFGALDGVVRTRAGYAGGTKTDPTYHSLGDHTEVVQVAFDPGLIEYAELVERAFSQHDPNSQPRKAQYQNVVLTETRAQGAALTEFLRERGLEPDAIGTRIEQLSRFYPAEAYHQKYRLRSRAELMDAFDDAGYDDEAVRESPAAAKLNGYVAGSGSGVAAKLLTAE</sequence>
<name>A0A1G7KXC0_9EURY</name>
<protein>
    <recommendedName>
        <fullName evidence="1">peptide-methionine (S)-S-oxide reductase</fullName>
        <ecNumber evidence="1">1.8.4.11</ecNumber>
    </recommendedName>
</protein>
<evidence type="ECO:0000313" key="5">
    <source>
        <dbReference type="Proteomes" id="UP000324020"/>
    </source>
</evidence>
<dbReference type="PANTHER" id="PTHR43774:SF1">
    <property type="entry name" value="PEPTIDE METHIONINE SULFOXIDE REDUCTASE MSRA 2"/>
    <property type="match status" value="1"/>
</dbReference>
<dbReference type="InterPro" id="IPR036509">
    <property type="entry name" value="Met_Sox_Rdtase_MsrA_sf"/>
</dbReference>
<evidence type="ECO:0000313" key="4">
    <source>
        <dbReference type="EMBL" id="SDF41833.1"/>
    </source>
</evidence>
<dbReference type="Proteomes" id="UP000324020">
    <property type="component" value="Unassembled WGS sequence"/>
</dbReference>